<feature type="compositionally biased region" description="Pro residues" evidence="1">
    <location>
        <begin position="40"/>
        <end position="51"/>
    </location>
</feature>
<sequence length="61" mass="6627">MKIVKYISILTLIFGAFSCNEEEINPRYGGGDDEDEDPVEIPPPPPPPPGPNTMVLDSLSI</sequence>
<dbReference type="Proteomes" id="UP001172083">
    <property type="component" value="Unassembled WGS sequence"/>
</dbReference>
<accession>A0ABT8LF41</accession>
<dbReference type="PROSITE" id="PS51257">
    <property type="entry name" value="PROKAR_LIPOPROTEIN"/>
    <property type="match status" value="1"/>
</dbReference>
<organism evidence="2 3">
    <name type="scientific">Agaribacillus aureus</name>
    <dbReference type="NCBI Taxonomy" id="3051825"/>
    <lineage>
        <taxon>Bacteria</taxon>
        <taxon>Pseudomonadati</taxon>
        <taxon>Bacteroidota</taxon>
        <taxon>Cytophagia</taxon>
        <taxon>Cytophagales</taxon>
        <taxon>Splendidivirgaceae</taxon>
        <taxon>Agaribacillus</taxon>
    </lineage>
</organism>
<evidence type="ECO:0000313" key="3">
    <source>
        <dbReference type="Proteomes" id="UP001172083"/>
    </source>
</evidence>
<evidence type="ECO:0000313" key="2">
    <source>
        <dbReference type="EMBL" id="MDN5214971.1"/>
    </source>
</evidence>
<proteinExistence type="predicted"/>
<dbReference type="RefSeq" id="WP_346760309.1">
    <property type="nucleotide sequence ID" value="NZ_JAUJEB010000005.1"/>
</dbReference>
<name>A0ABT8LF41_9BACT</name>
<gene>
    <name evidence="2" type="ORF">QQ020_23020</name>
</gene>
<evidence type="ECO:0008006" key="4">
    <source>
        <dbReference type="Google" id="ProtNLM"/>
    </source>
</evidence>
<evidence type="ECO:0000256" key="1">
    <source>
        <dbReference type="SAM" id="MobiDB-lite"/>
    </source>
</evidence>
<keyword evidence="3" id="KW-1185">Reference proteome</keyword>
<dbReference type="EMBL" id="JAUJEB010000005">
    <property type="protein sequence ID" value="MDN5214971.1"/>
    <property type="molecule type" value="Genomic_DNA"/>
</dbReference>
<comment type="caution">
    <text evidence="2">The sequence shown here is derived from an EMBL/GenBank/DDBJ whole genome shotgun (WGS) entry which is preliminary data.</text>
</comment>
<protein>
    <recommendedName>
        <fullName evidence="4">Lipoprotein</fullName>
    </recommendedName>
</protein>
<feature type="region of interest" description="Disordered" evidence="1">
    <location>
        <begin position="23"/>
        <end position="61"/>
    </location>
</feature>
<reference evidence="2" key="1">
    <citation type="submission" date="2023-06" db="EMBL/GenBank/DDBJ databases">
        <title>Genomic of Agaribacillus aureum.</title>
        <authorList>
            <person name="Wang G."/>
        </authorList>
    </citation>
    <scope>NUCLEOTIDE SEQUENCE</scope>
    <source>
        <strain evidence="2">BMA12</strain>
    </source>
</reference>